<keyword evidence="2" id="KW-1185">Reference proteome</keyword>
<dbReference type="EMBL" id="CM046111">
    <property type="protein sequence ID" value="KAI8425441.1"/>
    <property type="molecule type" value="Genomic_DNA"/>
</dbReference>
<sequence length="190" mass="21044">MGWSSTVVHGLPPDTGEDLGWLACWASNDVGNQREPCLFRIMPAALPEPPINCELDNSLLRCEPGHDGGLPQHFLLEVLEVRPTEPVEHNEIATLNDQGTSGRGPTEAVYRASNDAPQFSLDNLSPGRYTLLVYSETPRGRSPRAAALYSVSIRNNDNLDRPDDLESHSEDHQETEFTKSMDDMETQTES</sequence>
<evidence type="ECO:0000313" key="2">
    <source>
        <dbReference type="Proteomes" id="UP001064048"/>
    </source>
</evidence>
<comment type="caution">
    <text evidence="1">The sequence shown here is derived from an EMBL/GenBank/DDBJ whole genome shotgun (WGS) entry which is preliminary data.</text>
</comment>
<protein>
    <submittedName>
        <fullName evidence="1">Uncharacterized protein</fullName>
    </submittedName>
</protein>
<accession>A0ACC0JMN4</accession>
<gene>
    <name evidence="1" type="ORF">MSG28_007186</name>
</gene>
<name>A0ACC0JMN4_CHOFU</name>
<organism evidence="1 2">
    <name type="scientific">Choristoneura fumiferana</name>
    <name type="common">Spruce budworm moth</name>
    <name type="synonym">Archips fumiferana</name>
    <dbReference type="NCBI Taxonomy" id="7141"/>
    <lineage>
        <taxon>Eukaryota</taxon>
        <taxon>Metazoa</taxon>
        <taxon>Ecdysozoa</taxon>
        <taxon>Arthropoda</taxon>
        <taxon>Hexapoda</taxon>
        <taxon>Insecta</taxon>
        <taxon>Pterygota</taxon>
        <taxon>Neoptera</taxon>
        <taxon>Endopterygota</taxon>
        <taxon>Lepidoptera</taxon>
        <taxon>Glossata</taxon>
        <taxon>Ditrysia</taxon>
        <taxon>Tortricoidea</taxon>
        <taxon>Tortricidae</taxon>
        <taxon>Tortricinae</taxon>
        <taxon>Choristoneura</taxon>
    </lineage>
</organism>
<reference evidence="1 2" key="1">
    <citation type="journal article" date="2022" name="Genome Biol. Evol.">
        <title>The Spruce Budworm Genome: Reconstructing the Evolutionary History of Antifreeze Proteins.</title>
        <authorList>
            <person name="Beliveau C."/>
            <person name="Gagne P."/>
            <person name="Picq S."/>
            <person name="Vernygora O."/>
            <person name="Keeling C.I."/>
            <person name="Pinkney K."/>
            <person name="Doucet D."/>
            <person name="Wen F."/>
            <person name="Johnston J.S."/>
            <person name="Maaroufi H."/>
            <person name="Boyle B."/>
            <person name="Laroche J."/>
            <person name="Dewar K."/>
            <person name="Juretic N."/>
            <person name="Blackburn G."/>
            <person name="Nisole A."/>
            <person name="Brunet B."/>
            <person name="Brandao M."/>
            <person name="Lumley L."/>
            <person name="Duan J."/>
            <person name="Quan G."/>
            <person name="Lucarotti C.J."/>
            <person name="Roe A.D."/>
            <person name="Sperling F.A.H."/>
            <person name="Levesque R.C."/>
            <person name="Cusson M."/>
        </authorList>
    </citation>
    <scope>NUCLEOTIDE SEQUENCE [LARGE SCALE GENOMIC DNA]</scope>
    <source>
        <strain evidence="1">Glfc:IPQL:Cfum</strain>
    </source>
</reference>
<proteinExistence type="predicted"/>
<evidence type="ECO:0000313" key="1">
    <source>
        <dbReference type="EMBL" id="KAI8425441.1"/>
    </source>
</evidence>
<dbReference type="Proteomes" id="UP001064048">
    <property type="component" value="Chromosome 11"/>
</dbReference>